<dbReference type="Proteomes" id="UP000320386">
    <property type="component" value="Chromosome"/>
</dbReference>
<dbReference type="RefSeq" id="WP_145444867.1">
    <property type="nucleotide sequence ID" value="NZ_CP036280.1"/>
</dbReference>
<evidence type="ECO:0000313" key="3">
    <source>
        <dbReference type="Proteomes" id="UP000320386"/>
    </source>
</evidence>
<name>A0A518BUV3_9BACT</name>
<gene>
    <name evidence="2" type="ORF">Pan265_05460</name>
</gene>
<dbReference type="OrthoDB" id="288124at2"/>
<dbReference type="AlphaFoldDB" id="A0A518BUV3"/>
<keyword evidence="1" id="KW-0812">Transmembrane</keyword>
<dbReference type="KEGG" id="mcad:Pan265_05460"/>
<sequence length="309" mass="31415">MAERSVPSTGEIWLVIQPWLVSVAVHALLAVSLVFLIQIGPAGVAGVEVVEPEEAPVVTLSAAPAPLDAPPVAMDLAQDLGLAPADGMALALVPGPVPGSVTAPGLSAGAVSSPTLDSAALLATVDPGAASFFGIAARSSRVAYVVDASGSSAADLPQILGELRNAVAGLDASQRFTVLIFSRGGVVEAPPDGLKPADPGTISSVRAWLRIDGGVVRPGGRSDPIPAFERALSLEVEEILFLSDGLSGSIGSDQILERVAAANRGRATIHTIHLRPDADEEGPDSIMARIAAAHGGTYRVVKPPPEPLF</sequence>
<proteinExistence type="predicted"/>
<protein>
    <submittedName>
        <fullName evidence="2">Uncharacterized protein</fullName>
    </submittedName>
</protein>
<dbReference type="InterPro" id="IPR036465">
    <property type="entry name" value="vWFA_dom_sf"/>
</dbReference>
<keyword evidence="3" id="KW-1185">Reference proteome</keyword>
<evidence type="ECO:0000313" key="2">
    <source>
        <dbReference type="EMBL" id="QDU70714.1"/>
    </source>
</evidence>
<reference evidence="2 3" key="1">
    <citation type="submission" date="2019-02" db="EMBL/GenBank/DDBJ databases">
        <title>Deep-cultivation of Planctomycetes and their phenomic and genomic characterization uncovers novel biology.</title>
        <authorList>
            <person name="Wiegand S."/>
            <person name="Jogler M."/>
            <person name="Boedeker C."/>
            <person name="Pinto D."/>
            <person name="Vollmers J."/>
            <person name="Rivas-Marin E."/>
            <person name="Kohn T."/>
            <person name="Peeters S.H."/>
            <person name="Heuer A."/>
            <person name="Rast P."/>
            <person name="Oberbeckmann S."/>
            <person name="Bunk B."/>
            <person name="Jeske O."/>
            <person name="Meyerdierks A."/>
            <person name="Storesund J.E."/>
            <person name="Kallscheuer N."/>
            <person name="Luecker S."/>
            <person name="Lage O.M."/>
            <person name="Pohl T."/>
            <person name="Merkel B.J."/>
            <person name="Hornburger P."/>
            <person name="Mueller R.-W."/>
            <person name="Bruemmer F."/>
            <person name="Labrenz M."/>
            <person name="Spormann A.M."/>
            <person name="Op den Camp H."/>
            <person name="Overmann J."/>
            <person name="Amann R."/>
            <person name="Jetten M.S.M."/>
            <person name="Mascher T."/>
            <person name="Medema M.H."/>
            <person name="Devos D.P."/>
            <person name="Kaster A.-K."/>
            <person name="Ovreas L."/>
            <person name="Rohde M."/>
            <person name="Galperin M.Y."/>
            <person name="Jogler C."/>
        </authorList>
    </citation>
    <scope>NUCLEOTIDE SEQUENCE [LARGE SCALE GENOMIC DNA]</scope>
    <source>
        <strain evidence="2 3">Pan265</strain>
    </source>
</reference>
<organism evidence="2 3">
    <name type="scientific">Mucisphaera calidilacus</name>
    <dbReference type="NCBI Taxonomy" id="2527982"/>
    <lineage>
        <taxon>Bacteria</taxon>
        <taxon>Pseudomonadati</taxon>
        <taxon>Planctomycetota</taxon>
        <taxon>Phycisphaerae</taxon>
        <taxon>Phycisphaerales</taxon>
        <taxon>Phycisphaeraceae</taxon>
        <taxon>Mucisphaera</taxon>
    </lineage>
</organism>
<dbReference type="SUPFAM" id="SSF53300">
    <property type="entry name" value="vWA-like"/>
    <property type="match status" value="1"/>
</dbReference>
<dbReference type="Gene3D" id="3.40.50.410">
    <property type="entry name" value="von Willebrand factor, type A domain"/>
    <property type="match status" value="1"/>
</dbReference>
<evidence type="ECO:0000256" key="1">
    <source>
        <dbReference type="SAM" id="Phobius"/>
    </source>
</evidence>
<keyword evidence="1" id="KW-1133">Transmembrane helix</keyword>
<keyword evidence="1" id="KW-0472">Membrane</keyword>
<feature type="transmembrane region" description="Helical" evidence="1">
    <location>
        <begin position="12"/>
        <end position="37"/>
    </location>
</feature>
<accession>A0A518BUV3</accession>
<dbReference type="EMBL" id="CP036280">
    <property type="protein sequence ID" value="QDU70714.1"/>
    <property type="molecule type" value="Genomic_DNA"/>
</dbReference>